<evidence type="ECO:0000256" key="1">
    <source>
        <dbReference type="SAM" id="Phobius"/>
    </source>
</evidence>
<gene>
    <name evidence="2" type="ORF">WN944_010235</name>
</gene>
<feature type="transmembrane region" description="Helical" evidence="1">
    <location>
        <begin position="23"/>
        <end position="40"/>
    </location>
</feature>
<keyword evidence="1" id="KW-0472">Membrane</keyword>
<dbReference type="EMBL" id="JBCGBO010000002">
    <property type="protein sequence ID" value="KAK9221806.1"/>
    <property type="molecule type" value="Genomic_DNA"/>
</dbReference>
<keyword evidence="1" id="KW-0812">Transmembrane</keyword>
<protein>
    <submittedName>
        <fullName evidence="2">Uncharacterized protein</fullName>
    </submittedName>
</protein>
<reference evidence="2 3" key="1">
    <citation type="submission" date="2024-05" db="EMBL/GenBank/DDBJ databases">
        <title>Haplotype-resolved chromosome-level genome assembly of Huyou (Citrus changshanensis).</title>
        <authorList>
            <person name="Miao C."/>
            <person name="Chen W."/>
            <person name="Wu Y."/>
            <person name="Wang L."/>
            <person name="Zhao S."/>
            <person name="Grierson D."/>
            <person name="Xu C."/>
            <person name="Chen K."/>
        </authorList>
    </citation>
    <scope>NUCLEOTIDE SEQUENCE [LARGE SCALE GENOMIC DNA]</scope>
    <source>
        <strain evidence="2">01-14</strain>
        <tissue evidence="2">Leaf</tissue>
    </source>
</reference>
<keyword evidence="1" id="KW-1133">Transmembrane helix</keyword>
<evidence type="ECO:0000313" key="2">
    <source>
        <dbReference type="EMBL" id="KAK9221806.1"/>
    </source>
</evidence>
<evidence type="ECO:0000313" key="3">
    <source>
        <dbReference type="Proteomes" id="UP001428341"/>
    </source>
</evidence>
<comment type="caution">
    <text evidence="2">The sequence shown here is derived from an EMBL/GenBank/DDBJ whole genome shotgun (WGS) entry which is preliminary data.</text>
</comment>
<organism evidence="2 3">
    <name type="scientific">Citrus x changshan-huyou</name>
    <dbReference type="NCBI Taxonomy" id="2935761"/>
    <lineage>
        <taxon>Eukaryota</taxon>
        <taxon>Viridiplantae</taxon>
        <taxon>Streptophyta</taxon>
        <taxon>Embryophyta</taxon>
        <taxon>Tracheophyta</taxon>
        <taxon>Spermatophyta</taxon>
        <taxon>Magnoliopsida</taxon>
        <taxon>eudicotyledons</taxon>
        <taxon>Gunneridae</taxon>
        <taxon>Pentapetalae</taxon>
        <taxon>rosids</taxon>
        <taxon>malvids</taxon>
        <taxon>Sapindales</taxon>
        <taxon>Rutaceae</taxon>
        <taxon>Aurantioideae</taxon>
        <taxon>Citrus</taxon>
    </lineage>
</organism>
<proteinExistence type="predicted"/>
<dbReference type="Proteomes" id="UP001428341">
    <property type="component" value="Unassembled WGS sequence"/>
</dbReference>
<accession>A0AAP0MRA7</accession>
<name>A0AAP0MRA7_9ROSI</name>
<keyword evidence="3" id="KW-1185">Reference proteome</keyword>
<sequence>MFMCKIMCCGCYHFAYAWTTVKIIFIFNIICLSCTHLYAIRKLCRLQHVNFISFLIVHVLNGAG</sequence>
<dbReference type="AlphaFoldDB" id="A0AAP0MRA7"/>